<dbReference type="InterPro" id="IPR013328">
    <property type="entry name" value="6PGD_dom2"/>
</dbReference>
<keyword evidence="7" id="KW-1185">Reference proteome</keyword>
<dbReference type="SUPFAM" id="SSF48179">
    <property type="entry name" value="6-phosphogluconate dehydrogenase C-terminal domain-like"/>
    <property type="match status" value="1"/>
</dbReference>
<dbReference type="FunFam" id="3.40.50.720:FF:000129">
    <property type="entry name" value="D-mannonate oxidoreductase"/>
    <property type="match status" value="1"/>
</dbReference>
<evidence type="ECO:0000259" key="4">
    <source>
        <dbReference type="Pfam" id="PF01232"/>
    </source>
</evidence>
<dbReference type="PRINTS" id="PR00084">
    <property type="entry name" value="MTLDHDRGNASE"/>
</dbReference>
<feature type="domain" description="Mannitol dehydrogenase N-terminal" evidence="4">
    <location>
        <begin position="34"/>
        <end position="283"/>
    </location>
</feature>
<dbReference type="PROSITE" id="PS00974">
    <property type="entry name" value="MANNITOL_DHGENASE"/>
    <property type="match status" value="1"/>
</dbReference>
<dbReference type="Proteomes" id="UP000056090">
    <property type="component" value="Chromosome"/>
</dbReference>
<dbReference type="AlphaFoldDB" id="A0A075P1F0"/>
<dbReference type="eggNOG" id="COG0246">
    <property type="taxonomic scope" value="Bacteria"/>
</dbReference>
<dbReference type="EMBL" id="CP008849">
    <property type="protein sequence ID" value="AIF98740.1"/>
    <property type="molecule type" value="Genomic_DNA"/>
</dbReference>
<gene>
    <name evidence="6" type="ORF">EP13_08615</name>
</gene>
<proteinExistence type="inferred from homology"/>
<dbReference type="Pfam" id="PF08125">
    <property type="entry name" value="Mannitol_dh_C"/>
    <property type="match status" value="1"/>
</dbReference>
<keyword evidence="2" id="KW-0520">NAD</keyword>
<evidence type="ECO:0000313" key="6">
    <source>
        <dbReference type="EMBL" id="AIF98740.1"/>
    </source>
</evidence>
<organism evidence="6 7">
    <name type="scientific">Alteromonas australica</name>
    <dbReference type="NCBI Taxonomy" id="589873"/>
    <lineage>
        <taxon>Bacteria</taxon>
        <taxon>Pseudomonadati</taxon>
        <taxon>Pseudomonadota</taxon>
        <taxon>Gammaproteobacteria</taxon>
        <taxon>Alteromonadales</taxon>
        <taxon>Alteromonadaceae</taxon>
        <taxon>Alteromonas/Salinimonas group</taxon>
        <taxon>Alteromonas</taxon>
    </lineage>
</organism>
<dbReference type="InterPro" id="IPR023027">
    <property type="entry name" value="Mannitol_DH_CS"/>
</dbReference>
<dbReference type="InterPro" id="IPR008927">
    <property type="entry name" value="6-PGluconate_DH-like_C_sf"/>
</dbReference>
<evidence type="ECO:0000256" key="2">
    <source>
        <dbReference type="ARBA" id="ARBA00023027"/>
    </source>
</evidence>
<evidence type="ECO:0000259" key="5">
    <source>
        <dbReference type="Pfam" id="PF08125"/>
    </source>
</evidence>
<evidence type="ECO:0000256" key="3">
    <source>
        <dbReference type="ARBA" id="ARBA00061451"/>
    </source>
</evidence>
<dbReference type="GO" id="GO:0019594">
    <property type="term" value="P:mannitol metabolic process"/>
    <property type="evidence" value="ECO:0007669"/>
    <property type="project" value="InterPro"/>
</dbReference>
<dbReference type="SUPFAM" id="SSF51735">
    <property type="entry name" value="NAD(P)-binding Rossmann-fold domains"/>
    <property type="match status" value="1"/>
</dbReference>
<dbReference type="Gene3D" id="3.40.50.720">
    <property type="entry name" value="NAD(P)-binding Rossmann-like Domain"/>
    <property type="match status" value="1"/>
</dbReference>
<keyword evidence="1" id="KW-0560">Oxidoreductase</keyword>
<dbReference type="InterPro" id="IPR000669">
    <property type="entry name" value="Mannitol_DH"/>
</dbReference>
<feature type="domain" description="Mannitol dehydrogenase C-terminal" evidence="5">
    <location>
        <begin position="292"/>
        <end position="473"/>
    </location>
</feature>
<comment type="similarity">
    <text evidence="3">Belongs to the mannitol dehydrogenase family. UxuB subfamily.</text>
</comment>
<dbReference type="Gene3D" id="1.10.1040.10">
    <property type="entry name" value="N-(1-d-carboxylethyl)-l-norvaline Dehydrogenase, domain 2"/>
    <property type="match status" value="1"/>
</dbReference>
<protein>
    <submittedName>
        <fullName evidence="6">Mannitol dehydrogenase</fullName>
    </submittedName>
</protein>
<dbReference type="InterPro" id="IPR050988">
    <property type="entry name" value="Mannitol_DH/Oxidoreductase"/>
</dbReference>
<evidence type="ECO:0000313" key="7">
    <source>
        <dbReference type="Proteomes" id="UP000056090"/>
    </source>
</evidence>
<dbReference type="GO" id="GO:0016616">
    <property type="term" value="F:oxidoreductase activity, acting on the CH-OH group of donors, NAD or NADP as acceptor"/>
    <property type="evidence" value="ECO:0007669"/>
    <property type="project" value="TreeGrafter"/>
</dbReference>
<dbReference type="InterPro" id="IPR013131">
    <property type="entry name" value="Mannitol_DH_N"/>
</dbReference>
<evidence type="ECO:0000256" key="1">
    <source>
        <dbReference type="ARBA" id="ARBA00023002"/>
    </source>
</evidence>
<dbReference type="RefSeq" id="WP_044056899.1">
    <property type="nucleotide sequence ID" value="NZ_CALBIY010000089.1"/>
</dbReference>
<reference evidence="6 7" key="1">
    <citation type="submission" date="2014-06" db="EMBL/GenBank/DDBJ databases">
        <title>Genomes of Alteromonas australica, a world apart.</title>
        <authorList>
            <person name="Gonzaga A."/>
            <person name="Lopez-Perez M."/>
            <person name="Rodriguez-Valera F."/>
        </authorList>
    </citation>
    <scope>NUCLEOTIDE SEQUENCE [LARGE SCALE GENOMIC DNA]</scope>
    <source>
        <strain evidence="6 7">H 17</strain>
    </source>
</reference>
<dbReference type="Pfam" id="PF01232">
    <property type="entry name" value="Mannitol_dh"/>
    <property type="match status" value="1"/>
</dbReference>
<dbReference type="GeneID" id="78254976"/>
<dbReference type="InterPro" id="IPR013118">
    <property type="entry name" value="Mannitol_DH_C"/>
</dbReference>
<sequence length="502" mass="55342">MQSQSSFRLRQSSLSTLPSHIEIPQYDASKVTTGIVHIGVGGFHRSHEAMYVNNYMNQTGDLSWGICGIGLRDADKKMQDTLVSQDYLYSLVEKHPSGERKVSVIGAICDFMMATENPEAVIDKMSSEDVKIVSLTITEGGYNFDPVTGEFIADNPDVLHDIANPTAPKLVFGYLLAALKARKDAGIKPFTIMSCDNIQHNGDVLKAMVLAYINLVDAAFAQWVEENVAFPNSMVDRITPATTQDDIAELASLGIEDTWPVVCEPFHQWVIEDDFCHERPAFEQVGAQFVKHVAPYEKLKLRMLNAGHSVLGLVGSLAGFDTIHGSMENTALRDMLGEFMRAEVKPNLDPVGDMDVNEYGQILLARFANPNIKDALSRICLESSAKIPVFLLPTLNDNLANDGNIDISALVLASWAYYSQFHTSQQGKALEVQDQMADELQSAAKGYSEDKLAFLKVRSIFGDLVENPRFTEVYQGYLSKLHEGVPVLDIVETLAPQVSKAS</sequence>
<dbReference type="PANTHER" id="PTHR43362">
    <property type="entry name" value="MANNITOL DEHYDROGENASE DSF1-RELATED"/>
    <property type="match status" value="1"/>
</dbReference>
<dbReference type="PANTHER" id="PTHR43362:SF1">
    <property type="entry name" value="MANNITOL DEHYDROGENASE 2-RELATED"/>
    <property type="match status" value="1"/>
</dbReference>
<dbReference type="InterPro" id="IPR036291">
    <property type="entry name" value="NAD(P)-bd_dom_sf"/>
</dbReference>
<accession>A0A075P1F0</accession>
<name>A0A075P1F0_9ALTE</name>
<dbReference type="KEGG" id="aal:EP13_08615"/>